<organism evidence="2 3">
    <name type="scientific">Glutamicibacter arilaitensis</name>
    <dbReference type="NCBI Taxonomy" id="256701"/>
    <lineage>
        <taxon>Bacteria</taxon>
        <taxon>Bacillati</taxon>
        <taxon>Actinomycetota</taxon>
        <taxon>Actinomycetes</taxon>
        <taxon>Micrococcales</taxon>
        <taxon>Micrococcaceae</taxon>
        <taxon>Glutamicibacter</taxon>
    </lineage>
</organism>
<proteinExistence type="predicted"/>
<keyword evidence="1" id="KW-1133">Transmembrane helix</keyword>
<evidence type="ECO:0000313" key="3">
    <source>
        <dbReference type="Proteomes" id="UP000235739"/>
    </source>
</evidence>
<keyword evidence="1" id="KW-0812">Transmembrane</keyword>
<dbReference type="RefSeq" id="WP_102597355.1">
    <property type="nucleotide sequence ID" value="NZ_PNQX01000001.1"/>
</dbReference>
<dbReference type="AlphaFoldDB" id="A0A2N7S2J9"/>
<comment type="caution">
    <text evidence="2">The sequence shown here is derived from an EMBL/GenBank/DDBJ whole genome shotgun (WGS) entry which is preliminary data.</text>
</comment>
<keyword evidence="1" id="KW-0472">Membrane</keyword>
<reference evidence="2 3" key="1">
    <citation type="journal article" date="2017" name="Elife">
        <title>Extensive horizontal gene transfer in cheese-associated bacteria.</title>
        <authorList>
            <person name="Bonham K.S."/>
            <person name="Wolfe B.E."/>
            <person name="Dutton R.J."/>
        </authorList>
    </citation>
    <scope>NUCLEOTIDE SEQUENCE [LARGE SCALE GENOMIC DNA]</scope>
    <source>
        <strain evidence="2 3">JB182</strain>
    </source>
</reference>
<evidence type="ECO:0000256" key="1">
    <source>
        <dbReference type="SAM" id="Phobius"/>
    </source>
</evidence>
<dbReference type="EMBL" id="PNQX01000001">
    <property type="protein sequence ID" value="PMQ20388.1"/>
    <property type="molecule type" value="Genomic_DNA"/>
</dbReference>
<accession>A0A2N7S2J9</accession>
<evidence type="ECO:0000313" key="2">
    <source>
        <dbReference type="EMBL" id="PMQ20388.1"/>
    </source>
</evidence>
<gene>
    <name evidence="2" type="ORF">CIK84_01860</name>
</gene>
<sequence length="184" mass="20244">MLISKILKNENKCSSAIGDVVSVSNLEESTKKAMGIPDWRHVSKDKVIELVSSLQSLDKDTAKELIQKFPRLADLVEAGQNSFGKLQERVLGSNDSTVTELNNALSEERRMLERELERPDISDEERRTIRSEYKTNIDKQAAKDTENKTFLENAQKYGIAVVGAGALLAGAVLGAKGQIGKPSK</sequence>
<feature type="transmembrane region" description="Helical" evidence="1">
    <location>
        <begin position="157"/>
        <end position="175"/>
    </location>
</feature>
<name>A0A2N7S2J9_9MICC</name>
<protein>
    <submittedName>
        <fullName evidence="2">Uncharacterized protein</fullName>
    </submittedName>
</protein>
<dbReference type="Proteomes" id="UP000235739">
    <property type="component" value="Unassembled WGS sequence"/>
</dbReference>